<proteinExistence type="predicted"/>
<protein>
    <submittedName>
        <fullName evidence="1">Uncharacterized protein</fullName>
    </submittedName>
</protein>
<reference evidence="1" key="1">
    <citation type="submission" date="2016-02" db="EMBL/GenBank/DDBJ databases">
        <title>WGS assembly of Manihot esculenta.</title>
        <authorList>
            <person name="Bredeson J.V."/>
            <person name="Prochnik S.E."/>
            <person name="Lyons J.B."/>
            <person name="Schmutz J."/>
            <person name="Grimwood J."/>
            <person name="Vrebalov J."/>
            <person name="Bart R.S."/>
            <person name="Amuge T."/>
            <person name="Ferguson M.E."/>
            <person name="Green R."/>
            <person name="Putnam N."/>
            <person name="Stites J."/>
            <person name="Rounsley S."/>
            <person name="Rokhsar D.S."/>
        </authorList>
    </citation>
    <scope>NUCLEOTIDE SEQUENCE [LARGE SCALE GENOMIC DNA]</scope>
    <source>
        <tissue evidence="1">Leaf</tissue>
    </source>
</reference>
<organism evidence="1">
    <name type="scientific">Manihot esculenta</name>
    <name type="common">Cassava</name>
    <name type="synonym">Jatropha manihot</name>
    <dbReference type="NCBI Taxonomy" id="3983"/>
    <lineage>
        <taxon>Eukaryota</taxon>
        <taxon>Viridiplantae</taxon>
        <taxon>Streptophyta</taxon>
        <taxon>Embryophyta</taxon>
        <taxon>Tracheophyta</taxon>
        <taxon>Spermatophyta</taxon>
        <taxon>Magnoliopsida</taxon>
        <taxon>eudicotyledons</taxon>
        <taxon>Gunneridae</taxon>
        <taxon>Pentapetalae</taxon>
        <taxon>rosids</taxon>
        <taxon>fabids</taxon>
        <taxon>Malpighiales</taxon>
        <taxon>Euphorbiaceae</taxon>
        <taxon>Crotonoideae</taxon>
        <taxon>Manihoteae</taxon>
        <taxon>Manihot</taxon>
    </lineage>
</organism>
<name>A0A2C9VSG9_MANES</name>
<accession>A0A2C9VSG9</accession>
<gene>
    <name evidence="1" type="ORF">MANES_06G148900</name>
</gene>
<evidence type="ECO:0000313" key="1">
    <source>
        <dbReference type="EMBL" id="OAY48309.1"/>
    </source>
</evidence>
<dbReference type="AlphaFoldDB" id="A0A2C9VSG9"/>
<dbReference type="EMBL" id="CM004392">
    <property type="protein sequence ID" value="OAY48309.1"/>
    <property type="molecule type" value="Genomic_DNA"/>
</dbReference>
<sequence>MKFMQPPVLAIQAPETISATTSNSEALAQVVVPSSPAATMSLKLSALQELSETAELTKKLANREE</sequence>